<name>A0ABP7IDS1_9ACTN</name>
<keyword evidence="2 8" id="KW-0813">Transport</keyword>
<feature type="domain" description="ABC transmembrane type-1" evidence="9">
    <location>
        <begin position="342"/>
        <end position="540"/>
    </location>
</feature>
<proteinExistence type="inferred from homology"/>
<feature type="transmembrane region" description="Helical" evidence="8">
    <location>
        <begin position="521"/>
        <end position="540"/>
    </location>
</feature>
<keyword evidence="11" id="KW-1185">Reference proteome</keyword>
<dbReference type="CDD" id="cd06261">
    <property type="entry name" value="TM_PBP2"/>
    <property type="match status" value="2"/>
</dbReference>
<keyword evidence="7 8" id="KW-0472">Membrane</keyword>
<evidence type="ECO:0000313" key="10">
    <source>
        <dbReference type="EMBL" id="GAA3815963.1"/>
    </source>
</evidence>
<feature type="domain" description="ABC transmembrane type-1" evidence="9">
    <location>
        <begin position="57"/>
        <end position="252"/>
    </location>
</feature>
<evidence type="ECO:0000256" key="1">
    <source>
        <dbReference type="ARBA" id="ARBA00004429"/>
    </source>
</evidence>
<feature type="transmembrane region" description="Helical" evidence="8">
    <location>
        <begin position="474"/>
        <end position="496"/>
    </location>
</feature>
<evidence type="ECO:0000259" key="9">
    <source>
        <dbReference type="PROSITE" id="PS50928"/>
    </source>
</evidence>
<dbReference type="PROSITE" id="PS50928">
    <property type="entry name" value="ABC_TM1"/>
    <property type="match status" value="2"/>
</dbReference>
<feature type="transmembrane region" description="Helical" evidence="8">
    <location>
        <begin position="278"/>
        <end position="301"/>
    </location>
</feature>
<feature type="transmembrane region" description="Helical" evidence="8">
    <location>
        <begin position="132"/>
        <end position="151"/>
    </location>
</feature>
<feature type="transmembrane region" description="Helical" evidence="8">
    <location>
        <begin position="418"/>
        <end position="440"/>
    </location>
</feature>
<feature type="transmembrane region" description="Helical" evidence="8">
    <location>
        <begin position="234"/>
        <end position="257"/>
    </location>
</feature>
<evidence type="ECO:0000256" key="7">
    <source>
        <dbReference type="ARBA" id="ARBA00023136"/>
    </source>
</evidence>
<evidence type="ECO:0000256" key="4">
    <source>
        <dbReference type="ARBA" id="ARBA00022519"/>
    </source>
</evidence>
<feature type="transmembrane region" description="Helical" evidence="8">
    <location>
        <begin position="92"/>
        <end position="112"/>
    </location>
</feature>
<dbReference type="InterPro" id="IPR000515">
    <property type="entry name" value="MetI-like"/>
</dbReference>
<feature type="transmembrane region" description="Helical" evidence="8">
    <location>
        <begin position="187"/>
        <end position="214"/>
    </location>
</feature>
<feature type="transmembrane region" description="Helical" evidence="8">
    <location>
        <begin position="59"/>
        <end position="80"/>
    </location>
</feature>
<dbReference type="RefSeq" id="WP_344774417.1">
    <property type="nucleotide sequence ID" value="NZ_BAABAH010000004.1"/>
</dbReference>
<comment type="caution">
    <text evidence="10">The sequence shown here is derived from an EMBL/GenBank/DDBJ whole genome shotgun (WGS) entry which is preliminary data.</text>
</comment>
<evidence type="ECO:0000256" key="5">
    <source>
        <dbReference type="ARBA" id="ARBA00022692"/>
    </source>
</evidence>
<dbReference type="PANTHER" id="PTHR43357:SF4">
    <property type="entry name" value="INNER MEMBRANE ABC TRANSPORTER PERMEASE PROTEIN YDCV"/>
    <property type="match status" value="1"/>
</dbReference>
<keyword evidence="4" id="KW-0997">Cell inner membrane</keyword>
<dbReference type="SUPFAM" id="SSF161098">
    <property type="entry name" value="MetI-like"/>
    <property type="match status" value="2"/>
</dbReference>
<protein>
    <submittedName>
        <fullName evidence="10">Iron ABC transporter permease</fullName>
    </submittedName>
</protein>
<sequence>MRRLAYVVLAAFPLAVLAVFFLLPVGGMLQRGVWPDGRFDPGSVLEVLARPRTARVVWLTVWTSTLATALSIALGLPAAYVLHRLRFPGRSIVRALTLVPFVLPTVVVGVAIRQLVAPSGVLGFLGVDGTPPAIVFGLVFFNVAVVIRTVGAAWEGLDRRPGDAAAALGARPWQVFRTVTLPALRPALVAAASVVFLFCATAFGVVLVLGGAHYSTVETEIYYLTVDYLDLPAAAALSLVQLVAIVVLLVVAARLRAVPDPTVRRSLAAPTRPGRADLPALVVTALVLVAVAAPIAALVVASFRVDGSWSLAAYRALRDSGHASAADGAGGGLFLVPVTEALSNSLAIAVDATWMSMLLGTTVAVLVTRRVRTRAGRITRGGFDALFMLPLGVSAVTLGFGFLITLDQPPVDLRSSPLLVPIAQALVALPIVVRTLVPVLGGVDDRQRQAAASLGAGPIRTLLTVDLPILWRPLLAAAGFAFAVSLGEFGATAFIVRPDTPTLPVFIFRLLEHPGPLNYETAMAGSVVLAVLTAAVILVVERLRVPLIGAW</sequence>
<feature type="transmembrane region" description="Helical" evidence="8">
    <location>
        <begin position="387"/>
        <end position="406"/>
    </location>
</feature>
<gene>
    <name evidence="10" type="ORF">GCM10022242_17570</name>
</gene>
<evidence type="ECO:0000313" key="11">
    <source>
        <dbReference type="Proteomes" id="UP001501821"/>
    </source>
</evidence>
<dbReference type="InterPro" id="IPR035906">
    <property type="entry name" value="MetI-like_sf"/>
</dbReference>
<keyword evidence="5 8" id="KW-0812">Transmembrane</keyword>
<evidence type="ECO:0000256" key="2">
    <source>
        <dbReference type="ARBA" id="ARBA00022448"/>
    </source>
</evidence>
<keyword evidence="3" id="KW-1003">Cell membrane</keyword>
<evidence type="ECO:0000256" key="8">
    <source>
        <dbReference type="RuleBase" id="RU363032"/>
    </source>
</evidence>
<keyword evidence="6 8" id="KW-1133">Transmembrane helix</keyword>
<dbReference type="Gene3D" id="1.10.3720.10">
    <property type="entry name" value="MetI-like"/>
    <property type="match status" value="2"/>
</dbReference>
<feature type="transmembrane region" description="Helical" evidence="8">
    <location>
        <begin position="346"/>
        <end position="367"/>
    </location>
</feature>
<dbReference type="Proteomes" id="UP001501821">
    <property type="component" value="Unassembled WGS sequence"/>
</dbReference>
<dbReference type="Pfam" id="PF00528">
    <property type="entry name" value="BPD_transp_1"/>
    <property type="match status" value="2"/>
</dbReference>
<comment type="similarity">
    <text evidence="8">Belongs to the binding-protein-dependent transport system permease family.</text>
</comment>
<dbReference type="EMBL" id="BAABAH010000004">
    <property type="protein sequence ID" value="GAA3815963.1"/>
    <property type="molecule type" value="Genomic_DNA"/>
</dbReference>
<accession>A0ABP7IDS1</accession>
<comment type="subcellular location">
    <subcellularLocation>
        <location evidence="1">Cell inner membrane</location>
        <topology evidence="1">Multi-pass membrane protein</topology>
    </subcellularLocation>
    <subcellularLocation>
        <location evidence="8">Cell membrane</location>
        <topology evidence="8">Multi-pass membrane protein</topology>
    </subcellularLocation>
</comment>
<reference evidence="11" key="1">
    <citation type="journal article" date="2019" name="Int. J. Syst. Evol. Microbiol.">
        <title>The Global Catalogue of Microorganisms (GCM) 10K type strain sequencing project: providing services to taxonomists for standard genome sequencing and annotation.</title>
        <authorList>
            <consortium name="The Broad Institute Genomics Platform"/>
            <consortium name="The Broad Institute Genome Sequencing Center for Infectious Disease"/>
            <person name="Wu L."/>
            <person name="Ma J."/>
        </authorList>
    </citation>
    <scope>NUCLEOTIDE SEQUENCE [LARGE SCALE GENOMIC DNA]</scope>
    <source>
        <strain evidence="11">JCM 16953</strain>
    </source>
</reference>
<dbReference type="PANTHER" id="PTHR43357">
    <property type="entry name" value="INNER MEMBRANE ABC TRANSPORTER PERMEASE PROTEIN YDCV"/>
    <property type="match status" value="1"/>
</dbReference>
<evidence type="ECO:0000256" key="6">
    <source>
        <dbReference type="ARBA" id="ARBA00022989"/>
    </source>
</evidence>
<evidence type="ECO:0000256" key="3">
    <source>
        <dbReference type="ARBA" id="ARBA00022475"/>
    </source>
</evidence>
<organism evidence="10 11">
    <name type="scientific">Nocardioides panacisoli</name>
    <dbReference type="NCBI Taxonomy" id="627624"/>
    <lineage>
        <taxon>Bacteria</taxon>
        <taxon>Bacillati</taxon>
        <taxon>Actinomycetota</taxon>
        <taxon>Actinomycetes</taxon>
        <taxon>Propionibacteriales</taxon>
        <taxon>Nocardioidaceae</taxon>
        <taxon>Nocardioides</taxon>
    </lineage>
</organism>